<gene>
    <name evidence="3" type="ORF">DFP88_103107</name>
</gene>
<name>A0A318T5V7_9RHOB</name>
<dbReference type="OrthoDB" id="7831317at2"/>
<feature type="domain" description="SseB protein N-terminal" evidence="2">
    <location>
        <begin position="13"/>
        <end position="119"/>
    </location>
</feature>
<dbReference type="Proteomes" id="UP000248311">
    <property type="component" value="Unassembled WGS sequence"/>
</dbReference>
<evidence type="ECO:0000313" key="4">
    <source>
        <dbReference type="Proteomes" id="UP000248311"/>
    </source>
</evidence>
<organism evidence="3 4">
    <name type="scientific">Pseudoroseicyclus aestuarii</name>
    <dbReference type="NCBI Taxonomy" id="1795041"/>
    <lineage>
        <taxon>Bacteria</taxon>
        <taxon>Pseudomonadati</taxon>
        <taxon>Pseudomonadota</taxon>
        <taxon>Alphaproteobacteria</taxon>
        <taxon>Rhodobacterales</taxon>
        <taxon>Paracoccaceae</taxon>
        <taxon>Pseudoroseicyclus</taxon>
    </lineage>
</organism>
<feature type="compositionally biased region" description="Basic and acidic residues" evidence="1">
    <location>
        <begin position="249"/>
        <end position="258"/>
    </location>
</feature>
<dbReference type="AlphaFoldDB" id="A0A318T5V7"/>
<dbReference type="InterPro" id="IPR009839">
    <property type="entry name" value="SseB_N"/>
</dbReference>
<feature type="region of interest" description="Disordered" evidence="1">
    <location>
        <begin position="238"/>
        <end position="258"/>
    </location>
</feature>
<reference evidence="3 4" key="1">
    <citation type="submission" date="2018-06" db="EMBL/GenBank/DDBJ databases">
        <title>Genomic Encyclopedia of Type Strains, Phase III (KMG-III): the genomes of soil and plant-associated and newly described type strains.</title>
        <authorList>
            <person name="Whitman W."/>
        </authorList>
    </citation>
    <scope>NUCLEOTIDE SEQUENCE [LARGE SCALE GENOMIC DNA]</scope>
    <source>
        <strain evidence="3 4">CECT 9025</strain>
    </source>
</reference>
<protein>
    <submittedName>
        <fullName evidence="3">Type III secretion system (T3SS) SseB-like protein</fullName>
    </submittedName>
</protein>
<sequence length="258" mass="26669">MTIETELSRLHAAAAADQGDEAARLAFLGRLADADLFLLLEAEAGGESIEPVLGEADGQAYALAFDTEEALSTHVGAGADHAAMPGRTLATMLAEAGIGLALNGRAEPEALIAPETLEWLVTTLAQAPERAEARPTELRGPGEIPEVLQIALEQALGTTGALAQGAVLARAVYEDGGEGLLLAILDPAPGAEQPLAAAVGEAMAFTGLPEGVLDVTFLASRSDLAQRFMRVGLRFSRARKADGPAPEAPAERKPPRLI</sequence>
<dbReference type="Pfam" id="PF07179">
    <property type="entry name" value="SseB"/>
    <property type="match status" value="1"/>
</dbReference>
<evidence type="ECO:0000256" key="1">
    <source>
        <dbReference type="SAM" id="MobiDB-lite"/>
    </source>
</evidence>
<dbReference type="EMBL" id="QJTE01000003">
    <property type="protein sequence ID" value="PYE83748.1"/>
    <property type="molecule type" value="Genomic_DNA"/>
</dbReference>
<accession>A0A318T5V7</accession>
<evidence type="ECO:0000259" key="2">
    <source>
        <dbReference type="Pfam" id="PF07179"/>
    </source>
</evidence>
<evidence type="ECO:0000313" key="3">
    <source>
        <dbReference type="EMBL" id="PYE83748.1"/>
    </source>
</evidence>
<dbReference type="RefSeq" id="WP_110814314.1">
    <property type="nucleotide sequence ID" value="NZ_QJTE01000003.1"/>
</dbReference>
<proteinExistence type="predicted"/>
<comment type="caution">
    <text evidence="3">The sequence shown here is derived from an EMBL/GenBank/DDBJ whole genome shotgun (WGS) entry which is preliminary data.</text>
</comment>
<keyword evidence="4" id="KW-1185">Reference proteome</keyword>